<evidence type="ECO:0000313" key="2">
    <source>
        <dbReference type="EMBL" id="GAA4571868.1"/>
    </source>
</evidence>
<reference evidence="3" key="1">
    <citation type="journal article" date="2019" name="Int. J. Syst. Evol. Microbiol.">
        <title>The Global Catalogue of Microorganisms (GCM) 10K type strain sequencing project: providing services to taxonomists for standard genome sequencing and annotation.</title>
        <authorList>
            <consortium name="The Broad Institute Genomics Platform"/>
            <consortium name="The Broad Institute Genome Sequencing Center for Infectious Disease"/>
            <person name="Wu L."/>
            <person name="Ma J."/>
        </authorList>
    </citation>
    <scope>NUCLEOTIDE SEQUENCE [LARGE SCALE GENOMIC DNA]</scope>
    <source>
        <strain evidence="3">JCM 3175</strain>
    </source>
</reference>
<feature type="region of interest" description="Disordered" evidence="1">
    <location>
        <begin position="43"/>
        <end position="62"/>
    </location>
</feature>
<sequence>MRTTTASPRGSCTSRYGGRSPDDDPDEEQGHFFQSVLLARPGYDDMPAEAGARLAHGDEPGY</sequence>
<proteinExistence type="predicted"/>
<name>A0ABP8SLY1_9ACTN</name>
<protein>
    <submittedName>
        <fullName evidence="2">Uncharacterized protein</fullName>
    </submittedName>
</protein>
<dbReference type="Proteomes" id="UP001500307">
    <property type="component" value="Unassembled WGS sequence"/>
</dbReference>
<feature type="region of interest" description="Disordered" evidence="1">
    <location>
        <begin position="1"/>
        <end position="29"/>
    </location>
</feature>
<keyword evidence="3" id="KW-1185">Reference proteome</keyword>
<feature type="compositionally biased region" description="Polar residues" evidence="1">
    <location>
        <begin position="1"/>
        <end position="14"/>
    </location>
</feature>
<accession>A0ABP8SLY1</accession>
<evidence type="ECO:0000313" key="3">
    <source>
        <dbReference type="Proteomes" id="UP001500307"/>
    </source>
</evidence>
<evidence type="ECO:0000256" key="1">
    <source>
        <dbReference type="SAM" id="MobiDB-lite"/>
    </source>
</evidence>
<organism evidence="2 3">
    <name type="scientific">Micromonospora coerulea</name>
    <dbReference type="NCBI Taxonomy" id="47856"/>
    <lineage>
        <taxon>Bacteria</taxon>
        <taxon>Bacillati</taxon>
        <taxon>Actinomycetota</taxon>
        <taxon>Actinomycetes</taxon>
        <taxon>Micromonosporales</taxon>
        <taxon>Micromonosporaceae</taxon>
        <taxon>Micromonospora</taxon>
    </lineage>
</organism>
<gene>
    <name evidence="2" type="ORF">GCM10023176_33470</name>
</gene>
<comment type="caution">
    <text evidence="2">The sequence shown here is derived from an EMBL/GenBank/DDBJ whole genome shotgun (WGS) entry which is preliminary data.</text>
</comment>
<dbReference type="EMBL" id="BAABGU010000017">
    <property type="protein sequence ID" value="GAA4571868.1"/>
    <property type="molecule type" value="Genomic_DNA"/>
</dbReference>